<dbReference type="InterPro" id="IPR039859">
    <property type="entry name" value="PFA4/ZDH16/20/ERF2-like"/>
</dbReference>
<comment type="subcellular location">
    <subcellularLocation>
        <location evidence="1">Membrane</location>
        <topology evidence="1">Multi-pass membrane protein</topology>
    </subcellularLocation>
</comment>
<dbReference type="Proteomes" id="UP000515146">
    <property type="component" value="Unplaced"/>
</dbReference>
<dbReference type="Pfam" id="PF01529">
    <property type="entry name" value="DHHC"/>
    <property type="match status" value="1"/>
</dbReference>
<evidence type="ECO:0000256" key="2">
    <source>
        <dbReference type="ARBA" id="ARBA00022679"/>
    </source>
</evidence>
<keyword evidence="3 7" id="KW-0812">Transmembrane</keyword>
<dbReference type="AlphaFoldDB" id="A0A6P6Y9Q5"/>
<evidence type="ECO:0000256" key="5">
    <source>
        <dbReference type="ARBA" id="ARBA00023136"/>
    </source>
</evidence>
<dbReference type="InterPro" id="IPR001594">
    <property type="entry name" value="Palmitoyltrfase_DHHC"/>
</dbReference>
<dbReference type="GO" id="GO:0016020">
    <property type="term" value="C:membrane"/>
    <property type="evidence" value="ECO:0007669"/>
    <property type="project" value="UniProtKB-SubCell"/>
</dbReference>
<comment type="similarity">
    <text evidence="7">Belongs to the DHHC palmitoyltransferase family.</text>
</comment>
<dbReference type="RefSeq" id="XP_027202117.1">
    <property type="nucleotide sequence ID" value="XM_027346316.1"/>
</dbReference>
<feature type="signal peptide" evidence="8">
    <location>
        <begin position="1"/>
        <end position="16"/>
    </location>
</feature>
<keyword evidence="8" id="KW-0732">Signal</keyword>
<dbReference type="EC" id="2.3.1.225" evidence="7"/>
<dbReference type="PROSITE" id="PS50216">
    <property type="entry name" value="DHHC"/>
    <property type="match status" value="1"/>
</dbReference>
<comment type="domain">
    <text evidence="7">The DHHC domain is required for palmitoyltransferase activity.</text>
</comment>
<keyword evidence="2 7" id="KW-0808">Transferase</keyword>
<dbReference type="PANTHER" id="PTHR12246">
    <property type="entry name" value="PALMITOYLTRANSFERASE ZDHHC16"/>
    <property type="match status" value="1"/>
</dbReference>
<dbReference type="OMA" id="VRWRRHY"/>
<dbReference type="KEGG" id="dpte:113796070"/>
<dbReference type="GO" id="GO:0019706">
    <property type="term" value="F:protein-cysteine S-palmitoyltransferase activity"/>
    <property type="evidence" value="ECO:0007669"/>
    <property type="project" value="UniProtKB-EC"/>
</dbReference>
<dbReference type="InParanoid" id="A0A6P6Y9Q5"/>
<feature type="transmembrane region" description="Helical" evidence="7">
    <location>
        <begin position="81"/>
        <end position="105"/>
    </location>
</feature>
<protein>
    <recommendedName>
        <fullName evidence="7">Palmitoyltransferase</fullName>
        <ecNumber evidence="7">2.3.1.225</ecNumber>
    </recommendedName>
</protein>
<evidence type="ECO:0000313" key="11">
    <source>
        <dbReference type="RefSeq" id="XP_027202117.1"/>
    </source>
</evidence>
<evidence type="ECO:0000256" key="3">
    <source>
        <dbReference type="ARBA" id="ARBA00022692"/>
    </source>
</evidence>
<evidence type="ECO:0000256" key="1">
    <source>
        <dbReference type="ARBA" id="ARBA00004141"/>
    </source>
</evidence>
<keyword evidence="10" id="KW-1185">Reference proteome</keyword>
<proteinExistence type="inferred from homology"/>
<organism evidence="10 11">
    <name type="scientific">Dermatophagoides pteronyssinus</name>
    <name type="common">European house dust mite</name>
    <dbReference type="NCBI Taxonomy" id="6956"/>
    <lineage>
        <taxon>Eukaryota</taxon>
        <taxon>Metazoa</taxon>
        <taxon>Ecdysozoa</taxon>
        <taxon>Arthropoda</taxon>
        <taxon>Chelicerata</taxon>
        <taxon>Arachnida</taxon>
        <taxon>Acari</taxon>
        <taxon>Acariformes</taxon>
        <taxon>Sarcoptiformes</taxon>
        <taxon>Astigmata</taxon>
        <taxon>Psoroptidia</taxon>
        <taxon>Analgoidea</taxon>
        <taxon>Pyroglyphidae</taxon>
        <taxon>Dermatophagoidinae</taxon>
        <taxon>Dermatophagoides</taxon>
    </lineage>
</organism>
<evidence type="ECO:0000256" key="7">
    <source>
        <dbReference type="RuleBase" id="RU079119"/>
    </source>
</evidence>
<comment type="catalytic activity">
    <reaction evidence="7">
        <text>L-cysteinyl-[protein] + hexadecanoyl-CoA = S-hexadecanoyl-L-cysteinyl-[protein] + CoA</text>
        <dbReference type="Rhea" id="RHEA:36683"/>
        <dbReference type="Rhea" id="RHEA-COMP:10131"/>
        <dbReference type="Rhea" id="RHEA-COMP:11032"/>
        <dbReference type="ChEBI" id="CHEBI:29950"/>
        <dbReference type="ChEBI" id="CHEBI:57287"/>
        <dbReference type="ChEBI" id="CHEBI:57379"/>
        <dbReference type="ChEBI" id="CHEBI:74151"/>
        <dbReference type="EC" id="2.3.1.225"/>
    </reaction>
</comment>
<evidence type="ECO:0000256" key="6">
    <source>
        <dbReference type="ARBA" id="ARBA00023315"/>
    </source>
</evidence>
<feature type="chain" id="PRO_5027982083" description="Palmitoyltransferase" evidence="8">
    <location>
        <begin position="17"/>
        <end position="220"/>
    </location>
</feature>
<gene>
    <name evidence="11" type="primary">LOC113796070</name>
</gene>
<evidence type="ECO:0000259" key="9">
    <source>
        <dbReference type="Pfam" id="PF01529"/>
    </source>
</evidence>
<evidence type="ECO:0000256" key="8">
    <source>
        <dbReference type="SAM" id="SignalP"/>
    </source>
</evidence>
<name>A0A6P6Y9Q5_DERPT</name>
<reference evidence="11" key="1">
    <citation type="submission" date="2025-08" db="UniProtKB">
        <authorList>
            <consortium name="RefSeq"/>
        </authorList>
    </citation>
    <scope>IDENTIFICATION</scope>
    <source>
        <strain evidence="11">Airmid</strain>
    </source>
</reference>
<dbReference type="OrthoDB" id="331948at2759"/>
<feature type="transmembrane region" description="Helical" evidence="7">
    <location>
        <begin position="125"/>
        <end position="147"/>
    </location>
</feature>
<accession>A0A6P6Y9Q5</accession>
<feature type="domain" description="Palmitoyltransferase DHHC" evidence="9">
    <location>
        <begin position="36"/>
        <end position="160"/>
    </location>
</feature>
<keyword evidence="6 7" id="KW-0012">Acyltransferase</keyword>
<keyword evidence="4 7" id="KW-1133">Transmembrane helix</keyword>
<sequence>MHLLLLLFSYVAAIQTEPGAIPPHWGFYVGDDARRIRYCGICQVWKPDRAHHCSVCNRCVLNMDHHCPWINNCVGFYNRKFFIQALFFANSCLLNMLIQILFPLLVNSRNRYSRGMDTNARVSGLLLLAVLIIGVLLGLIPFSRFHWHLLVSNSTTIESLDVVNKEHSRFNIGARRNIEQVFGSNFLFWWLPCHTSSTQPVGDGVRWRRHYLKNDNLSLI</sequence>
<evidence type="ECO:0000313" key="10">
    <source>
        <dbReference type="Proteomes" id="UP000515146"/>
    </source>
</evidence>
<keyword evidence="5 7" id="KW-0472">Membrane</keyword>
<evidence type="ECO:0000256" key="4">
    <source>
        <dbReference type="ARBA" id="ARBA00022989"/>
    </source>
</evidence>